<keyword evidence="1" id="KW-0812">Transmembrane</keyword>
<gene>
    <name evidence="2" type="ORF">FKW77_008470</name>
</gene>
<evidence type="ECO:0000313" key="2">
    <source>
        <dbReference type="EMBL" id="QDS71709.1"/>
    </source>
</evidence>
<proteinExistence type="predicted"/>
<dbReference type="EMBL" id="CP042190">
    <property type="protein sequence ID" value="QDS71709.1"/>
    <property type="molecule type" value="Genomic_DNA"/>
</dbReference>
<accession>A0A517L7U9</accession>
<keyword evidence="3" id="KW-1185">Reference proteome</keyword>
<organism evidence="2 3">
    <name type="scientific">Venturia effusa</name>
    <dbReference type="NCBI Taxonomy" id="50376"/>
    <lineage>
        <taxon>Eukaryota</taxon>
        <taxon>Fungi</taxon>
        <taxon>Dikarya</taxon>
        <taxon>Ascomycota</taxon>
        <taxon>Pezizomycotina</taxon>
        <taxon>Dothideomycetes</taxon>
        <taxon>Pleosporomycetidae</taxon>
        <taxon>Venturiales</taxon>
        <taxon>Venturiaceae</taxon>
        <taxon>Venturia</taxon>
    </lineage>
</organism>
<reference evidence="2 3" key="1">
    <citation type="submission" date="2019-07" db="EMBL/GenBank/DDBJ databases">
        <title>Finished genome of Venturia effusa.</title>
        <authorList>
            <person name="Young C.A."/>
            <person name="Cox M.P."/>
            <person name="Ganley A.R.D."/>
            <person name="David W.J."/>
        </authorList>
    </citation>
    <scope>NUCLEOTIDE SEQUENCE [LARGE SCALE GENOMIC DNA]</scope>
    <source>
        <strain evidence="3">albino</strain>
    </source>
</reference>
<feature type="transmembrane region" description="Helical" evidence="1">
    <location>
        <begin position="103"/>
        <end position="123"/>
    </location>
</feature>
<sequence>MYVILVPLSTWLYLVLLPILYATQPRITTFLYTGKVKRPHHNLKIILYGLALISAFAMTVLEITRLELADLGIGLLPAAWAGFAIAGALRFSHGIEGRFHRYWIASVGLWVLLIATNAVRLVEMVKEGAVSGTRGTAYPMSDQVTDVAVCIGVYFVLGLLELWT</sequence>
<dbReference type="AlphaFoldDB" id="A0A517L7U9"/>
<keyword evidence="1" id="KW-0472">Membrane</keyword>
<dbReference type="Proteomes" id="UP000316270">
    <property type="component" value="Chromosome 6"/>
</dbReference>
<evidence type="ECO:0000313" key="3">
    <source>
        <dbReference type="Proteomes" id="UP000316270"/>
    </source>
</evidence>
<feature type="transmembrane region" description="Helical" evidence="1">
    <location>
        <begin position="143"/>
        <end position="163"/>
    </location>
</feature>
<name>A0A517L7U9_9PEZI</name>
<dbReference type="OrthoDB" id="5399848at2759"/>
<keyword evidence="1" id="KW-1133">Transmembrane helix</keyword>
<feature type="transmembrane region" description="Helical" evidence="1">
    <location>
        <begin position="71"/>
        <end position="91"/>
    </location>
</feature>
<feature type="transmembrane region" description="Helical" evidence="1">
    <location>
        <begin position="12"/>
        <end position="33"/>
    </location>
</feature>
<evidence type="ECO:0000256" key="1">
    <source>
        <dbReference type="SAM" id="Phobius"/>
    </source>
</evidence>
<feature type="transmembrane region" description="Helical" evidence="1">
    <location>
        <begin position="45"/>
        <end position="65"/>
    </location>
</feature>
<protein>
    <submittedName>
        <fullName evidence="2">Uncharacterized protein</fullName>
    </submittedName>
</protein>